<dbReference type="EMBL" id="JACHGJ010000006">
    <property type="protein sequence ID" value="MBB6481285.1"/>
    <property type="molecule type" value="Genomic_DNA"/>
</dbReference>
<comment type="similarity">
    <text evidence="3 8">Belongs to the acetolactate synthase small subunit family.</text>
</comment>
<dbReference type="PROSITE" id="PS51671">
    <property type="entry name" value="ACT"/>
    <property type="match status" value="1"/>
</dbReference>
<dbReference type="InterPro" id="IPR019455">
    <property type="entry name" value="Acetolactate_synth_ssu_C"/>
</dbReference>
<dbReference type="UniPathway" id="UPA00047">
    <property type="reaction ID" value="UER00055"/>
</dbReference>
<dbReference type="InterPro" id="IPR004789">
    <property type="entry name" value="Acetalactate_synth_ssu"/>
</dbReference>
<reference evidence="10 11" key="1">
    <citation type="submission" date="2020-08" db="EMBL/GenBank/DDBJ databases">
        <title>Genomic Encyclopedia of Type Strains, Phase IV (KMG-IV): sequencing the most valuable type-strain genomes for metagenomic binning, comparative biology and taxonomic classification.</title>
        <authorList>
            <person name="Goeker M."/>
        </authorList>
    </citation>
    <scope>NUCLEOTIDE SEQUENCE [LARGE SCALE GENOMIC DNA]</scope>
    <source>
        <strain evidence="10 11">DSM 2461</strain>
    </source>
</reference>
<dbReference type="InterPro" id="IPR054480">
    <property type="entry name" value="AHAS_small-like_ACT"/>
</dbReference>
<evidence type="ECO:0000256" key="5">
    <source>
        <dbReference type="ARBA" id="ARBA00022605"/>
    </source>
</evidence>
<feature type="domain" description="ACT" evidence="9">
    <location>
        <begin position="7"/>
        <end position="84"/>
    </location>
</feature>
<evidence type="ECO:0000256" key="7">
    <source>
        <dbReference type="ARBA" id="ARBA00048670"/>
    </source>
</evidence>
<evidence type="ECO:0000313" key="11">
    <source>
        <dbReference type="Proteomes" id="UP000587760"/>
    </source>
</evidence>
<evidence type="ECO:0000256" key="1">
    <source>
        <dbReference type="ARBA" id="ARBA00004974"/>
    </source>
</evidence>
<dbReference type="GO" id="GO:1990610">
    <property type="term" value="F:acetolactate synthase regulator activity"/>
    <property type="evidence" value="ECO:0007669"/>
    <property type="project" value="UniProtKB-UniRule"/>
</dbReference>
<dbReference type="GO" id="GO:0009099">
    <property type="term" value="P:L-valine biosynthetic process"/>
    <property type="evidence" value="ECO:0007669"/>
    <property type="project" value="UniProtKB-UniRule"/>
</dbReference>
<organism evidence="10 11">
    <name type="scientific">Spirochaeta isovalerica</name>
    <dbReference type="NCBI Taxonomy" id="150"/>
    <lineage>
        <taxon>Bacteria</taxon>
        <taxon>Pseudomonadati</taxon>
        <taxon>Spirochaetota</taxon>
        <taxon>Spirochaetia</taxon>
        <taxon>Spirochaetales</taxon>
        <taxon>Spirochaetaceae</taxon>
        <taxon>Spirochaeta</taxon>
    </lineage>
</organism>
<dbReference type="Pfam" id="PF22629">
    <property type="entry name" value="ACT_AHAS_ss"/>
    <property type="match status" value="1"/>
</dbReference>
<dbReference type="Gene3D" id="3.30.70.1150">
    <property type="entry name" value="ACT-like. Chain A, domain 2"/>
    <property type="match status" value="1"/>
</dbReference>
<dbReference type="InterPro" id="IPR045865">
    <property type="entry name" value="ACT-like_dom_sf"/>
</dbReference>
<dbReference type="Proteomes" id="UP000587760">
    <property type="component" value="Unassembled WGS sequence"/>
</dbReference>
<dbReference type="CDD" id="cd04878">
    <property type="entry name" value="ACT_AHAS"/>
    <property type="match status" value="1"/>
</dbReference>
<evidence type="ECO:0000256" key="4">
    <source>
        <dbReference type="ARBA" id="ARBA00011744"/>
    </source>
</evidence>
<evidence type="ECO:0000259" key="9">
    <source>
        <dbReference type="PROSITE" id="PS51671"/>
    </source>
</evidence>
<dbReference type="InterPro" id="IPR039557">
    <property type="entry name" value="AHAS_ACT"/>
</dbReference>
<dbReference type="RefSeq" id="WP_184747539.1">
    <property type="nucleotide sequence ID" value="NZ_JACHGJ010000006.1"/>
</dbReference>
<dbReference type="NCBIfam" id="NF008864">
    <property type="entry name" value="PRK11895.1"/>
    <property type="match status" value="1"/>
</dbReference>
<comment type="pathway">
    <text evidence="1 8">Amino-acid biosynthesis; L-isoleucine biosynthesis; L-isoleucine from 2-oxobutanoate: step 1/4.</text>
</comment>
<dbReference type="EC" id="2.2.1.6" evidence="8"/>
<evidence type="ECO:0000256" key="3">
    <source>
        <dbReference type="ARBA" id="ARBA00006341"/>
    </source>
</evidence>
<proteinExistence type="inferred from homology"/>
<comment type="subunit">
    <text evidence="4 8">Dimer of large and small chains.</text>
</comment>
<evidence type="ECO:0000256" key="6">
    <source>
        <dbReference type="ARBA" id="ARBA00023304"/>
    </source>
</evidence>
<protein>
    <recommendedName>
        <fullName evidence="8">Acetolactate synthase small subunit</fullName>
        <shortName evidence="8">AHAS</shortName>
        <shortName evidence="8">ALS</shortName>
        <ecNumber evidence="8">2.2.1.6</ecNumber>
    </recommendedName>
    <alternativeName>
        <fullName evidence="8">Acetohydroxy-acid synthase small subunit</fullName>
    </alternativeName>
</protein>
<keyword evidence="6 8" id="KW-0100">Branched-chain amino acid biosynthesis</keyword>
<dbReference type="AlphaFoldDB" id="A0A841RBE2"/>
<evidence type="ECO:0000313" key="10">
    <source>
        <dbReference type="EMBL" id="MBB6481285.1"/>
    </source>
</evidence>
<keyword evidence="8 10" id="KW-0808">Transferase</keyword>
<accession>A0A841RBE2</accession>
<comment type="pathway">
    <text evidence="2 8">Amino-acid biosynthesis; L-valine biosynthesis; L-valine from pyruvate: step 1/4.</text>
</comment>
<gene>
    <name evidence="10" type="ORF">HNR50_002965</name>
</gene>
<comment type="function">
    <text evidence="8">Catalyzes the conversion of 2 pyruvate molecules into acetolactate in the first common step of the biosynthetic pathway of the branched-amino acids such as leucine, isoleucine, and valine.</text>
</comment>
<dbReference type="InterPro" id="IPR027271">
    <property type="entry name" value="Acetolactate_synth/TF_NikR_C"/>
</dbReference>
<dbReference type="GO" id="GO:0003984">
    <property type="term" value="F:acetolactate synthase activity"/>
    <property type="evidence" value="ECO:0007669"/>
    <property type="project" value="UniProtKB-UniRule"/>
</dbReference>
<comment type="catalytic activity">
    <reaction evidence="7 8">
        <text>2 pyruvate + H(+) = (2S)-2-acetolactate + CO2</text>
        <dbReference type="Rhea" id="RHEA:25249"/>
        <dbReference type="ChEBI" id="CHEBI:15361"/>
        <dbReference type="ChEBI" id="CHEBI:15378"/>
        <dbReference type="ChEBI" id="CHEBI:16526"/>
        <dbReference type="ChEBI" id="CHEBI:58476"/>
        <dbReference type="EC" id="2.2.1.6"/>
    </reaction>
</comment>
<dbReference type="GO" id="GO:0005829">
    <property type="term" value="C:cytosol"/>
    <property type="evidence" value="ECO:0007669"/>
    <property type="project" value="TreeGrafter"/>
</dbReference>
<evidence type="ECO:0000256" key="8">
    <source>
        <dbReference type="RuleBase" id="RU368092"/>
    </source>
</evidence>
<dbReference type="GO" id="GO:0009097">
    <property type="term" value="P:isoleucine biosynthetic process"/>
    <property type="evidence" value="ECO:0007669"/>
    <property type="project" value="UniProtKB-UniRule"/>
</dbReference>
<dbReference type="PANTHER" id="PTHR30239:SF0">
    <property type="entry name" value="ACETOLACTATE SYNTHASE SMALL SUBUNIT 1, CHLOROPLASTIC"/>
    <property type="match status" value="1"/>
</dbReference>
<dbReference type="PANTHER" id="PTHR30239">
    <property type="entry name" value="ACETOLACTATE SYNTHASE SMALL SUBUNIT"/>
    <property type="match status" value="1"/>
</dbReference>
<dbReference type="UniPathway" id="UPA00049">
    <property type="reaction ID" value="UER00059"/>
</dbReference>
<dbReference type="Pfam" id="PF10369">
    <property type="entry name" value="ALS_ss_C"/>
    <property type="match status" value="1"/>
</dbReference>
<dbReference type="InterPro" id="IPR002912">
    <property type="entry name" value="ACT_dom"/>
</dbReference>
<sequence>MKNSQHTISLLVCNRPGALIRIALVFARRGFNIDSLVVSESKDPLYSRMNIVATGDTKTLQLMLNQLNKLIDVVHAKDYSDTDVIQKELALIKVECNDNNRTAILQIADAFKCRNVDISDSTMTFQVTGKSSKIDAVRKMFESYNVLEIVRTGKILMARGDEETA</sequence>
<keyword evidence="11" id="KW-1185">Reference proteome</keyword>
<dbReference type="Gene3D" id="3.30.70.260">
    <property type="match status" value="1"/>
</dbReference>
<keyword evidence="5 8" id="KW-0028">Amino-acid biosynthesis</keyword>
<name>A0A841RBE2_9SPIO</name>
<dbReference type="SUPFAM" id="SSF55021">
    <property type="entry name" value="ACT-like"/>
    <property type="match status" value="2"/>
</dbReference>
<comment type="caution">
    <text evidence="10">The sequence shown here is derived from an EMBL/GenBank/DDBJ whole genome shotgun (WGS) entry which is preliminary data.</text>
</comment>
<evidence type="ECO:0000256" key="2">
    <source>
        <dbReference type="ARBA" id="ARBA00005025"/>
    </source>
</evidence>
<dbReference type="NCBIfam" id="TIGR00119">
    <property type="entry name" value="acolac_sm"/>
    <property type="match status" value="1"/>
</dbReference>